<accession>A0A4S2J9H3</accession>
<dbReference type="EMBL" id="QBLH01003980">
    <property type="protein sequence ID" value="TGZ31935.1"/>
    <property type="molecule type" value="Genomic_DNA"/>
</dbReference>
<evidence type="ECO:0000256" key="1">
    <source>
        <dbReference type="SAM" id="MobiDB-lite"/>
    </source>
</evidence>
<protein>
    <submittedName>
        <fullName evidence="2">Uncharacterized protein</fullName>
    </submittedName>
</protein>
<dbReference type="AlphaFoldDB" id="A0A4S2J9H3"/>
<organism evidence="2 3">
    <name type="scientific">Temnothorax longispinosus</name>
    <dbReference type="NCBI Taxonomy" id="300112"/>
    <lineage>
        <taxon>Eukaryota</taxon>
        <taxon>Metazoa</taxon>
        <taxon>Ecdysozoa</taxon>
        <taxon>Arthropoda</taxon>
        <taxon>Hexapoda</taxon>
        <taxon>Insecta</taxon>
        <taxon>Pterygota</taxon>
        <taxon>Neoptera</taxon>
        <taxon>Endopterygota</taxon>
        <taxon>Hymenoptera</taxon>
        <taxon>Apocrita</taxon>
        <taxon>Aculeata</taxon>
        <taxon>Formicoidea</taxon>
        <taxon>Formicidae</taxon>
        <taxon>Myrmicinae</taxon>
        <taxon>Temnothorax</taxon>
    </lineage>
</organism>
<proteinExistence type="predicted"/>
<sequence length="77" mass="8276">MHSRRQRGGECCDSSRSCQHALDDVTIATIDGRCFPGSSASRTDGRATARDAIASTNVDVDVDVDVDDDDDDGDDRE</sequence>
<gene>
    <name evidence="2" type="ORF">DBV15_01168</name>
</gene>
<comment type="caution">
    <text evidence="2">The sequence shown here is derived from an EMBL/GenBank/DDBJ whole genome shotgun (WGS) entry which is preliminary data.</text>
</comment>
<dbReference type="Proteomes" id="UP000310200">
    <property type="component" value="Unassembled WGS sequence"/>
</dbReference>
<name>A0A4S2J9H3_9HYME</name>
<feature type="compositionally biased region" description="Acidic residues" evidence="1">
    <location>
        <begin position="60"/>
        <end position="77"/>
    </location>
</feature>
<feature type="region of interest" description="Disordered" evidence="1">
    <location>
        <begin position="34"/>
        <end position="77"/>
    </location>
</feature>
<reference evidence="2 3" key="1">
    <citation type="journal article" date="2019" name="Philos. Trans. R. Soc. Lond., B, Biol. Sci.">
        <title>Ant behaviour and brain gene expression of defending hosts depend on the ecological success of the intruding social parasite.</title>
        <authorList>
            <person name="Kaur R."/>
            <person name="Stoldt M."/>
            <person name="Jongepier E."/>
            <person name="Feldmeyer B."/>
            <person name="Menzel F."/>
            <person name="Bornberg-Bauer E."/>
            <person name="Foitzik S."/>
        </authorList>
    </citation>
    <scope>NUCLEOTIDE SEQUENCE [LARGE SCALE GENOMIC DNA]</scope>
    <source>
        <tissue evidence="2">Whole body</tissue>
    </source>
</reference>
<evidence type="ECO:0000313" key="3">
    <source>
        <dbReference type="Proteomes" id="UP000310200"/>
    </source>
</evidence>
<keyword evidence="3" id="KW-1185">Reference proteome</keyword>
<evidence type="ECO:0000313" key="2">
    <source>
        <dbReference type="EMBL" id="TGZ31935.1"/>
    </source>
</evidence>